<feature type="transmembrane region" description="Helical" evidence="19">
    <location>
        <begin position="129"/>
        <end position="146"/>
    </location>
</feature>
<dbReference type="Gene3D" id="3.40.390.10">
    <property type="entry name" value="Collagenase (Catalytic Domain)"/>
    <property type="match status" value="1"/>
</dbReference>
<keyword evidence="19" id="KW-0472">Membrane</keyword>
<evidence type="ECO:0000256" key="9">
    <source>
        <dbReference type="ARBA" id="ARBA00022833"/>
    </source>
</evidence>
<keyword evidence="8" id="KW-0378">Hydrolase</keyword>
<keyword evidence="12 16" id="KW-1015">Disulfide bond</keyword>
<feature type="binding site" evidence="15">
    <location>
        <position position="628"/>
    </location>
    <ligand>
        <name>Ca(2+)</name>
        <dbReference type="ChEBI" id="CHEBI:29108"/>
        <label>2</label>
    </ligand>
</feature>
<dbReference type="GO" id="GO:0046872">
    <property type="term" value="F:metal ion binding"/>
    <property type="evidence" value="ECO:0007669"/>
    <property type="project" value="UniProtKB-KW"/>
</dbReference>
<feature type="disulfide bond" evidence="16">
    <location>
        <begin position="895"/>
        <end position="916"/>
    </location>
</feature>
<evidence type="ECO:0000256" key="6">
    <source>
        <dbReference type="ARBA" id="ARBA00022729"/>
    </source>
</evidence>
<feature type="disulfide bond" evidence="16">
    <location>
        <begin position="785"/>
        <end position="816"/>
    </location>
</feature>
<dbReference type="GO" id="GO:0004222">
    <property type="term" value="F:metalloendopeptidase activity"/>
    <property type="evidence" value="ECO:0007669"/>
    <property type="project" value="InterPro"/>
</dbReference>
<dbReference type="GO" id="GO:0030198">
    <property type="term" value="P:extracellular matrix organization"/>
    <property type="evidence" value="ECO:0007669"/>
    <property type="project" value="InterPro"/>
</dbReference>
<evidence type="ECO:0000256" key="2">
    <source>
        <dbReference type="ARBA" id="ARBA00022525"/>
    </source>
</evidence>
<evidence type="ECO:0000256" key="15">
    <source>
        <dbReference type="PIRSR" id="PIRSR613273-2"/>
    </source>
</evidence>
<keyword evidence="6" id="KW-0732">Signal</keyword>
<keyword evidence="5 15" id="KW-0479">Metal-binding</keyword>
<evidence type="ECO:0000256" key="7">
    <source>
        <dbReference type="ARBA" id="ARBA00022737"/>
    </source>
</evidence>
<keyword evidence="15" id="KW-0106">Calcium</keyword>
<dbReference type="CDD" id="cd04273">
    <property type="entry name" value="ZnMc_ADAMTS_like"/>
    <property type="match status" value="1"/>
</dbReference>
<dbReference type="InterPro" id="IPR050439">
    <property type="entry name" value="ADAMTS_ADAMTS-like"/>
</dbReference>
<feature type="binding site" evidence="15">
    <location>
        <position position="718"/>
    </location>
    <ligand>
        <name>Ca(2+)</name>
        <dbReference type="ChEBI" id="CHEBI:29108"/>
        <label>1</label>
    </ligand>
</feature>
<dbReference type="InterPro" id="IPR000884">
    <property type="entry name" value="TSP1_rpt"/>
</dbReference>
<keyword evidence="3" id="KW-0272">Extracellular matrix</keyword>
<evidence type="ECO:0000256" key="8">
    <source>
        <dbReference type="ARBA" id="ARBA00022801"/>
    </source>
</evidence>
<evidence type="ECO:0000256" key="14">
    <source>
        <dbReference type="PIRSR" id="PIRSR613273-1"/>
    </source>
</evidence>
<feature type="binding site" evidence="15 17">
    <location>
        <position position="779"/>
    </location>
    <ligand>
        <name>Zn(2+)</name>
        <dbReference type="ChEBI" id="CHEBI:29105"/>
        <note>catalytic</note>
    </ligand>
</feature>
<keyword evidence="19" id="KW-0812">Transmembrane</keyword>
<feature type="binding site" evidence="15">
    <location>
        <position position="835"/>
    </location>
    <ligand>
        <name>Ca(2+)</name>
        <dbReference type="ChEBI" id="CHEBI:29108"/>
        <label>2</label>
    </ligand>
</feature>
<evidence type="ECO:0000256" key="17">
    <source>
        <dbReference type="PROSITE-ProRule" id="PRU00276"/>
    </source>
</evidence>
<dbReference type="FunFam" id="2.20.100.10:FF:000006">
    <property type="entry name" value="A disintegrin and metalloproteinase with thrombospondin motifs 1"/>
    <property type="match status" value="1"/>
</dbReference>
<keyword evidence="9 15" id="KW-0862">Zinc</keyword>
<comment type="caution">
    <text evidence="21">The sequence shown here is derived from an EMBL/GenBank/DDBJ whole genome shotgun (WGS) entry which is preliminary data.</text>
</comment>
<evidence type="ECO:0000256" key="10">
    <source>
        <dbReference type="ARBA" id="ARBA00022869"/>
    </source>
</evidence>
<evidence type="ECO:0000256" key="18">
    <source>
        <dbReference type="SAM" id="MobiDB-lite"/>
    </source>
</evidence>
<feature type="disulfide bond" evidence="16">
    <location>
        <begin position="964"/>
        <end position="1001"/>
    </location>
</feature>
<dbReference type="InterPro" id="IPR001590">
    <property type="entry name" value="Peptidase_M12B"/>
</dbReference>
<dbReference type="InterPro" id="IPR041645">
    <property type="entry name" value="ADAMTS_CR_2"/>
</dbReference>
<keyword evidence="19" id="KW-1133">Transmembrane helix</keyword>
<dbReference type="PANTHER" id="PTHR13723:SF278">
    <property type="entry name" value="ADAM METALLOPEPTIDASE WITH THROMBOSPONDIN TYPE 1 MOTIF A, ISOFORM B"/>
    <property type="match status" value="1"/>
</dbReference>
<dbReference type="Pfam" id="PF00090">
    <property type="entry name" value="TSP_1"/>
    <property type="match status" value="1"/>
</dbReference>
<dbReference type="Pfam" id="PF19030">
    <property type="entry name" value="TSP1_ADAMTS"/>
    <property type="match status" value="11"/>
</dbReference>
<dbReference type="InterPro" id="IPR024079">
    <property type="entry name" value="MetalloPept_cat_dom_sf"/>
</dbReference>
<dbReference type="SUPFAM" id="SSF55486">
    <property type="entry name" value="Metalloproteases ('zincins'), catalytic domain"/>
    <property type="match status" value="1"/>
</dbReference>
<comment type="subcellular location">
    <subcellularLocation>
        <location evidence="1">Secreted</location>
        <location evidence="1">Extracellular space</location>
        <location evidence="1">Extracellular matrix</location>
        <location evidence="1">Basement membrane</location>
    </subcellularLocation>
</comment>
<feature type="disulfide bond" evidence="16">
    <location>
        <begin position="747"/>
        <end position="832"/>
    </location>
</feature>
<dbReference type="Gene3D" id="2.20.100.10">
    <property type="entry name" value="Thrombospondin type-1 (TSP1) repeat"/>
    <property type="match status" value="12"/>
</dbReference>
<evidence type="ECO:0000256" key="5">
    <source>
        <dbReference type="ARBA" id="ARBA00022723"/>
    </source>
</evidence>
<evidence type="ECO:0000256" key="11">
    <source>
        <dbReference type="ARBA" id="ARBA00023049"/>
    </source>
</evidence>
<evidence type="ECO:0000313" key="22">
    <source>
        <dbReference type="Proteomes" id="UP000192578"/>
    </source>
</evidence>
<feature type="disulfide bond" evidence="16">
    <location>
        <begin position="901"/>
        <end position="935"/>
    </location>
</feature>
<gene>
    <name evidence="21" type="ORF">BV898_06997</name>
</gene>
<feature type="region of interest" description="Disordered" evidence="18">
    <location>
        <begin position="388"/>
        <end position="418"/>
    </location>
</feature>
<dbReference type="InterPro" id="IPR036383">
    <property type="entry name" value="TSP1_rpt_sf"/>
</dbReference>
<evidence type="ECO:0000256" key="3">
    <source>
        <dbReference type="ARBA" id="ARBA00022530"/>
    </source>
</evidence>
<feature type="disulfide bond" evidence="16">
    <location>
        <begin position="968"/>
        <end position="1006"/>
    </location>
</feature>
<dbReference type="PROSITE" id="PS50215">
    <property type="entry name" value="ADAM_MEPRO"/>
    <property type="match status" value="1"/>
</dbReference>
<feature type="binding site" evidence="15">
    <location>
        <position position="835"/>
    </location>
    <ligand>
        <name>Ca(2+)</name>
        <dbReference type="ChEBI" id="CHEBI:29108"/>
        <label>1</label>
    </ligand>
</feature>
<feature type="disulfide bond" evidence="16">
    <location>
        <begin position="979"/>
        <end position="991"/>
    </location>
</feature>
<feature type="binding site" evidence="15">
    <location>
        <position position="628"/>
    </location>
    <ligand>
        <name>Ca(2+)</name>
        <dbReference type="ChEBI" id="CHEBI:29108"/>
        <label>1</label>
    </ligand>
</feature>
<dbReference type="Pfam" id="PF01421">
    <property type="entry name" value="Reprolysin"/>
    <property type="match status" value="1"/>
</dbReference>
<dbReference type="Pfam" id="PF19236">
    <property type="entry name" value="ADAMTS_CR_3"/>
    <property type="match status" value="1"/>
</dbReference>
<keyword evidence="2" id="KW-0964">Secreted</keyword>
<dbReference type="InterPro" id="IPR013273">
    <property type="entry name" value="ADAMTS/ADAMTS-like"/>
</dbReference>
<dbReference type="GO" id="GO:0005604">
    <property type="term" value="C:basement membrane"/>
    <property type="evidence" value="ECO:0007669"/>
    <property type="project" value="UniProtKB-SubCell"/>
</dbReference>
<keyword evidence="11" id="KW-0482">Metalloprotease</keyword>
<keyword evidence="4" id="KW-0645">Protease</keyword>
<evidence type="ECO:0000256" key="12">
    <source>
        <dbReference type="ARBA" id="ARBA00023157"/>
    </source>
</evidence>
<feature type="disulfide bond" evidence="16">
    <location>
        <begin position="884"/>
        <end position="906"/>
    </location>
</feature>
<name>A0A1W0WUV4_HYPEX</name>
<comment type="caution">
    <text evidence="17">Lacks conserved residue(s) required for the propagation of feature annotation.</text>
</comment>
<keyword evidence="22" id="KW-1185">Reference proteome</keyword>
<dbReference type="GO" id="GO:0006508">
    <property type="term" value="P:proteolysis"/>
    <property type="evidence" value="ECO:0007669"/>
    <property type="project" value="UniProtKB-KW"/>
</dbReference>
<feature type="domain" description="Peptidase M12B" evidence="20">
    <location>
        <begin position="625"/>
        <end position="837"/>
    </location>
</feature>
<keyword evidence="7" id="KW-0677">Repeat</keyword>
<dbReference type="OrthoDB" id="5948003at2759"/>
<feature type="binding site" evidence="15 17">
    <location>
        <position position="769"/>
    </location>
    <ligand>
        <name>Zn(2+)</name>
        <dbReference type="ChEBI" id="CHEBI:29105"/>
        <note>catalytic</note>
    </ligand>
</feature>
<evidence type="ECO:0000256" key="4">
    <source>
        <dbReference type="ARBA" id="ARBA00022670"/>
    </source>
</evidence>
<feature type="compositionally biased region" description="Basic and acidic residues" evidence="18">
    <location>
        <begin position="393"/>
        <end position="404"/>
    </location>
</feature>
<evidence type="ECO:0000259" key="20">
    <source>
        <dbReference type="PROSITE" id="PS50215"/>
    </source>
</evidence>
<feature type="binding site" evidence="15">
    <location>
        <position position="832"/>
    </location>
    <ligand>
        <name>Ca(2+)</name>
        <dbReference type="ChEBI" id="CHEBI:29108"/>
        <label>1</label>
    </ligand>
</feature>
<dbReference type="SMART" id="SM00209">
    <property type="entry name" value="TSP1"/>
    <property type="match status" value="13"/>
</dbReference>
<dbReference type="FunFam" id="3.40.390.10:FF:000001">
    <property type="entry name" value="A disintegrin and metalloproteinase with thrombospondin motifs 1"/>
    <property type="match status" value="1"/>
</dbReference>
<dbReference type="PROSITE" id="PS50092">
    <property type="entry name" value="TSP1"/>
    <property type="match status" value="13"/>
</dbReference>
<reference evidence="22" key="1">
    <citation type="submission" date="2017-01" db="EMBL/GenBank/DDBJ databases">
        <title>Comparative genomics of anhydrobiosis in the tardigrade Hypsibius dujardini.</title>
        <authorList>
            <person name="Yoshida Y."/>
            <person name="Koutsovoulos G."/>
            <person name="Laetsch D."/>
            <person name="Stevens L."/>
            <person name="Kumar S."/>
            <person name="Horikawa D."/>
            <person name="Ishino K."/>
            <person name="Komine S."/>
            <person name="Tomita M."/>
            <person name="Blaxter M."/>
            <person name="Arakawa K."/>
        </authorList>
    </citation>
    <scope>NUCLEOTIDE SEQUENCE [LARGE SCALE GENOMIC DNA]</scope>
    <source>
        <strain evidence="22">Z151</strain>
    </source>
</reference>
<dbReference type="EMBL" id="MTYJ01000044">
    <property type="protein sequence ID" value="OQV18937.1"/>
    <property type="molecule type" value="Genomic_DNA"/>
</dbReference>
<evidence type="ECO:0000313" key="21">
    <source>
        <dbReference type="EMBL" id="OQV18937.1"/>
    </source>
</evidence>
<dbReference type="PRINTS" id="PR01857">
    <property type="entry name" value="ADAMTSFAMILY"/>
</dbReference>
<evidence type="ECO:0000256" key="19">
    <source>
        <dbReference type="SAM" id="Phobius"/>
    </source>
</evidence>
<comment type="cofactor">
    <cofactor evidence="15">
        <name>Zn(2+)</name>
        <dbReference type="ChEBI" id="CHEBI:29105"/>
    </cofactor>
    <text evidence="15">Binds 1 zinc ion per subunit.</text>
</comment>
<dbReference type="FunFam" id="2.20.100.10:FF:000005">
    <property type="entry name" value="ADAM metallopeptidase with thrombospondin type 1 motif 9"/>
    <property type="match status" value="4"/>
</dbReference>
<feature type="binding site" evidence="15 17">
    <location>
        <position position="773"/>
    </location>
    <ligand>
        <name>Zn(2+)</name>
        <dbReference type="ChEBI" id="CHEBI:29105"/>
        <note>catalytic</note>
    </ligand>
</feature>
<dbReference type="PANTHER" id="PTHR13723">
    <property type="entry name" value="ADAMTS A DISINTEGRIN AND METALLOPROTEASE WITH THROMBOSPONDIN MOTIFS PROTEASE"/>
    <property type="match status" value="1"/>
</dbReference>
<dbReference type="Gene3D" id="3.40.1620.60">
    <property type="match status" value="2"/>
</dbReference>
<feature type="disulfide bond" evidence="16">
    <location>
        <begin position="929"/>
        <end position="940"/>
    </location>
</feature>
<feature type="disulfide bond" evidence="16">
    <location>
        <begin position="729"/>
        <end position="735"/>
    </location>
</feature>
<sequence>MVRGVKEDVGVVTSRHVGPFHDDVAVHHETAAFFAAACVAAAAATTSGTVTTATFGTVTAATSGRGAAAAAIIPAKTMADDDTTTSIIPGPSVSGPSVFGPSVSGPSVSGLSVSGPSVSDNFRWWRRTLACILSATVLLLLAGIGLCLRPPDGLWFAFSAVHHHPHRIPPPQEQRPPFLGTASIFMHANSSGAVADSGRNCSRQTAGLLSEDVWRRWKYGATPATATTTADGPYYYYINQSGWNCQGADGRIYLHGEVVEITSSSSAALDDVVVVYSDIRDSDFDAPAAMPGQRRNYSDDGRRWQLQSDYRPCNKAARLNRHMPSRIVDYYCENAAVERQMKRTITGVNKATIAATIGGAGRFLAQESSPDGFQDYELVYPVTTSSYTASRDPVSDLHDGERIRQRNRRSSSPGEPANETNYIIQAFGKSFHFNWVEKAIASSRVSILSPNFVVHRIGEQSTWLDQVATSRNTDWQENCLRIGTVNGDLNSKAVMDLCWNTLHNVDKQQERTVGRNVDHQQGQSDRHGLMGAFHVADGDYLVQPAGDLQSVTSDQHYRKNSPAPHIVYRTRHSLPPASYHNSSSIASASSSDPYVHLLDRSQQNRTRRGKREVDVTEFAATAWDYHVELLIVADYSMRQFHGKDLDEYILTLMSIVGMIYRDASIGNSISISIAKLIVLESEAEGPRISWSAQDTLESFCKWQSGYNMQDETHPYHHDAALLITRQDLCRIKNKCDTLGLAEIGTMCDSEKSCAIVEDSGLSSAFTIAHELGHLFNIPHDDDRICRAHMPSAYSSYTSVMAPRLDHNSNPWTWSACSAKKLMDYLDSGEASCLLDEPSAATTNNIPTAPRRAYLTQGRNDPQLERMSVNSFLFPGEMFEVDKQCQLVFGDGAAVCPFMPMCKRLWCTTSLGNQTGCRTQHLPWADGTFCGFNMWCKRGECVNKDFTRLDPVNGKWGTWSRWGRCSRTCGGGIKESIRECDSPKPLNGGKYCAGQRVRYKSCNIKECDSGQLDFREEQCAAFNGKTMGYKGVEPNVIWNSKLYGQTNRQKCKLYCKVEGTSKFFLLKEKVIDGTSCGPDPADICVNGVCKKAGCDGKLGSQMSRDTCGVCGGDNSTCRTVSGTYNERNYGYNFVVEIPEGASNIDIRQHAYEGMKDDYNYLALANKDGTYLFNGDLIVSIFRKEIPVKNAVIDYTGSDTIVERINCTAAVGETLSLYVLTVGQLFPPDIFYTYMISAGDEYRWDSEGPWNVCSKECKGMQYRNLLCVRKSDRHQVTKGNCMGKAPPAEHSRPCNDFCSLRWDVIQDSDTQCNAPCNQQGTIKRKVRCLRDILDERPRHGEAHLWFQDSLSSVDQRNAAPRTQEVDVEKCSELSDPKPPEELACTGSCRVVGWKYTSWSECSRPCGGGVQSRNSVCVDLSTGVQVPPYNCSFHQTPEPVQKPCNPQPCAADWTVGIWSPCSVSCGQGIMRRAVKCLLRTEGTETDDSMCDPLKKLPVASRCPIIPCPPPPISRPPPIPKPPVMAHAAQKAVASSAVEWSTGPWTPCSKTCGGGEKYRSVGCRGVRNGQYLSHMSCSAIPKPHEREKCFTGECGAWQFGEWGPCTATCEDGLGGAMQRRYVACIVEQKPIKDEDECDKTTRPDSSRHCPNLPTCEFQTVLRMIDSGNRDGSDPLREVRYQKYFQPLSTTQTTQTTRPLTTVRVPDPPRQGVWVMGPYGKCSKACGGGMRARLVVCKLPDSYVEGIDVPVCDETKRPANLTKCNDQGCPEWNFGQWGHCNKTCDGGYQRRIVQCVDSRGSHMSSHQCSRLSERPASLQRCNTHRCEDSDPSYPLAEASVNTISRNEIQSRGYAGQWRTGPWSPCGSSCGKSSRKRQVLCVGKVEEGKELDAGQCPPSTRPPATEECRRTACPKWRFLPWGECSTNCGVGVQTREISCARGGFSQHLQATMSVLNESMCQSYAKPKNRRPCEVYQCPGAYQWSVTRWSPCSASCDRGKQTRQAQCVYSGNNSVIDSSHCRIHLRDVKTPVTVKMCKAAKPCAFRWESGRWSDCSRSCGNGVKGRRVNCHKVAENGNTIWFPLESPYRCDTRNRPKERQLCSLGDCASHFLWQVDPWSECSVSCGGGVSKRGVYCLHQKSQRRLRHNFCKSGLRPDSTTPCNPEPCNRLNEVFDRSR</sequence>
<dbReference type="Proteomes" id="UP000192578">
    <property type="component" value="Unassembled WGS sequence"/>
</dbReference>
<evidence type="ECO:0000256" key="16">
    <source>
        <dbReference type="PIRSR" id="PIRSR613273-3"/>
    </source>
</evidence>
<keyword evidence="10" id="KW-0084">Basement membrane</keyword>
<accession>A0A1W0WUV4</accession>
<keyword evidence="13" id="KW-0325">Glycoprotein</keyword>
<dbReference type="Pfam" id="PF05986">
    <property type="entry name" value="ADAMTS_spacer1"/>
    <property type="match status" value="1"/>
</dbReference>
<organism evidence="21 22">
    <name type="scientific">Hypsibius exemplaris</name>
    <name type="common">Freshwater tardigrade</name>
    <dbReference type="NCBI Taxonomy" id="2072580"/>
    <lineage>
        <taxon>Eukaryota</taxon>
        <taxon>Metazoa</taxon>
        <taxon>Ecdysozoa</taxon>
        <taxon>Tardigrada</taxon>
        <taxon>Eutardigrada</taxon>
        <taxon>Parachela</taxon>
        <taxon>Hypsibioidea</taxon>
        <taxon>Hypsibiidae</taxon>
        <taxon>Hypsibius</taxon>
    </lineage>
</organism>
<dbReference type="InterPro" id="IPR010294">
    <property type="entry name" value="ADAMTS_spacer1"/>
</dbReference>
<feature type="active site" evidence="14 17">
    <location>
        <position position="770"/>
    </location>
</feature>
<protein>
    <submittedName>
        <fullName evidence="21">A disintegrin and metalloproteinase with thrombospondin motifs 9</fullName>
    </submittedName>
</protein>
<dbReference type="FunFam" id="2.60.120.830:FF:000001">
    <property type="entry name" value="A disintegrin and metalloproteinase with thrombospondin motifs 1"/>
    <property type="match status" value="1"/>
</dbReference>
<dbReference type="Pfam" id="PF17771">
    <property type="entry name" value="ADAMTS_CR_2"/>
    <property type="match status" value="1"/>
</dbReference>
<feature type="disulfide bond" evidence="16">
    <location>
        <begin position="700"/>
        <end position="753"/>
    </location>
</feature>
<evidence type="ECO:0000256" key="1">
    <source>
        <dbReference type="ARBA" id="ARBA00004302"/>
    </source>
</evidence>
<dbReference type="Gene3D" id="2.60.120.830">
    <property type="match status" value="1"/>
</dbReference>
<evidence type="ECO:0000256" key="13">
    <source>
        <dbReference type="ARBA" id="ARBA00023180"/>
    </source>
</evidence>
<proteinExistence type="predicted"/>
<dbReference type="SUPFAM" id="SSF82895">
    <property type="entry name" value="TSP-1 type 1 repeat"/>
    <property type="match status" value="13"/>
</dbReference>
<dbReference type="InterPro" id="IPR045371">
    <property type="entry name" value="ADAMTS_CR_3"/>
</dbReference>